<evidence type="ECO:0000256" key="9">
    <source>
        <dbReference type="SAM" id="MobiDB-lite"/>
    </source>
</evidence>
<dbReference type="InterPro" id="IPR037624">
    <property type="entry name" value="Nup133-like"/>
</dbReference>
<protein>
    <recommendedName>
        <fullName evidence="14">Nuclear pore complex protein</fullName>
    </recommendedName>
</protein>
<dbReference type="GO" id="GO:0031080">
    <property type="term" value="C:nuclear pore outer ring"/>
    <property type="evidence" value="ECO:0007669"/>
    <property type="project" value="TreeGrafter"/>
</dbReference>
<dbReference type="Gene3D" id="1.20.58.1380">
    <property type="match status" value="1"/>
</dbReference>
<evidence type="ECO:0000256" key="4">
    <source>
        <dbReference type="ARBA" id="ARBA00022816"/>
    </source>
</evidence>
<feature type="domain" description="Nucleoporin Nup133/Nup155-like N-terminal" evidence="11">
    <location>
        <begin position="125"/>
        <end position="552"/>
    </location>
</feature>
<dbReference type="GO" id="GO:0017056">
    <property type="term" value="F:structural constituent of nuclear pore"/>
    <property type="evidence" value="ECO:0007669"/>
    <property type="project" value="InterPro"/>
</dbReference>
<dbReference type="Gene3D" id="2.130.10.10">
    <property type="entry name" value="YVTN repeat-like/Quinoprotein amine dehydrogenase"/>
    <property type="match status" value="1"/>
</dbReference>
<dbReference type="GO" id="GO:0006606">
    <property type="term" value="P:protein import into nucleus"/>
    <property type="evidence" value="ECO:0007669"/>
    <property type="project" value="TreeGrafter"/>
</dbReference>
<name>A0A8H3FJ98_9LECA</name>
<evidence type="ECO:0000256" key="5">
    <source>
        <dbReference type="ARBA" id="ARBA00022927"/>
    </source>
</evidence>
<gene>
    <name evidence="12" type="ORF">GOMPHAMPRED_004279</name>
</gene>
<dbReference type="PANTHER" id="PTHR13405:SF11">
    <property type="entry name" value="NUCLEAR PORE COMPLEX PROTEIN NUP133"/>
    <property type="match status" value="1"/>
</dbReference>
<keyword evidence="4" id="KW-0509">mRNA transport</keyword>
<dbReference type="SUPFAM" id="SSF117289">
    <property type="entry name" value="Nucleoporin domain"/>
    <property type="match status" value="1"/>
</dbReference>
<dbReference type="GO" id="GO:0016973">
    <property type="term" value="P:poly(A)+ mRNA export from nucleus"/>
    <property type="evidence" value="ECO:0007669"/>
    <property type="project" value="TreeGrafter"/>
</dbReference>
<evidence type="ECO:0000256" key="3">
    <source>
        <dbReference type="ARBA" id="ARBA00022448"/>
    </source>
</evidence>
<evidence type="ECO:0000256" key="8">
    <source>
        <dbReference type="SAM" id="Coils"/>
    </source>
</evidence>
<dbReference type="OrthoDB" id="103454at2759"/>
<evidence type="ECO:0000259" key="11">
    <source>
        <dbReference type="Pfam" id="PF08801"/>
    </source>
</evidence>
<evidence type="ECO:0000256" key="2">
    <source>
        <dbReference type="ARBA" id="ARBA00005569"/>
    </source>
</evidence>
<accession>A0A8H3FJ98</accession>
<comment type="caution">
    <text evidence="12">The sequence shown here is derived from an EMBL/GenBank/DDBJ whole genome shotgun (WGS) entry which is preliminary data.</text>
</comment>
<keyword evidence="13" id="KW-1185">Reference proteome</keyword>
<keyword evidence="6" id="KW-0811">Translocation</keyword>
<dbReference type="InterPro" id="IPR015943">
    <property type="entry name" value="WD40/YVTN_repeat-like_dom_sf"/>
</dbReference>
<keyword evidence="8" id="KW-0175">Coiled coil</keyword>
<dbReference type="PANTHER" id="PTHR13405">
    <property type="entry name" value="NUCLEAR PORE COMPLEX PROTEIN NUP133"/>
    <property type="match status" value="1"/>
</dbReference>
<comment type="similarity">
    <text evidence="2">Belongs to the nucleoporin Nup133 family.</text>
</comment>
<dbReference type="InterPro" id="IPR007187">
    <property type="entry name" value="Nucleoporin_Nup133/Nup155_C"/>
</dbReference>
<feature type="domain" description="Nucleoporin Nup133/Nup155-like C-terminal" evidence="10">
    <location>
        <begin position="671"/>
        <end position="1320"/>
    </location>
</feature>
<keyword evidence="5" id="KW-0653">Protein transport</keyword>
<keyword evidence="7" id="KW-0539">Nucleus</keyword>
<feature type="coiled-coil region" evidence="8">
    <location>
        <begin position="952"/>
        <end position="983"/>
    </location>
</feature>
<reference evidence="12" key="1">
    <citation type="submission" date="2021-03" db="EMBL/GenBank/DDBJ databases">
        <authorList>
            <person name="Tagirdzhanova G."/>
        </authorList>
    </citation>
    <scope>NUCLEOTIDE SEQUENCE</scope>
</reference>
<evidence type="ECO:0008006" key="14">
    <source>
        <dbReference type="Google" id="ProtNLM"/>
    </source>
</evidence>
<dbReference type="Pfam" id="PF08801">
    <property type="entry name" value="Nucleoporin_N"/>
    <property type="match status" value="1"/>
</dbReference>
<comment type="subcellular location">
    <subcellularLocation>
        <location evidence="1">Nucleus envelope</location>
    </subcellularLocation>
</comment>
<evidence type="ECO:0000256" key="7">
    <source>
        <dbReference type="ARBA" id="ARBA00023242"/>
    </source>
</evidence>
<dbReference type="GO" id="GO:0000972">
    <property type="term" value="P:transcription-dependent tethering of RNA polymerase II gene DNA at nuclear periphery"/>
    <property type="evidence" value="ECO:0007669"/>
    <property type="project" value="TreeGrafter"/>
</dbReference>
<evidence type="ECO:0000313" key="12">
    <source>
        <dbReference type="EMBL" id="CAF9926966.1"/>
    </source>
</evidence>
<keyword evidence="3" id="KW-0813">Transport</keyword>
<evidence type="ECO:0000256" key="6">
    <source>
        <dbReference type="ARBA" id="ARBA00023010"/>
    </source>
</evidence>
<feature type="compositionally biased region" description="Polar residues" evidence="9">
    <location>
        <begin position="1"/>
        <end position="16"/>
    </location>
</feature>
<evidence type="ECO:0000259" key="10">
    <source>
        <dbReference type="Pfam" id="PF03177"/>
    </source>
</evidence>
<feature type="region of interest" description="Disordered" evidence="9">
    <location>
        <begin position="1"/>
        <end position="53"/>
    </location>
</feature>
<dbReference type="Proteomes" id="UP000664169">
    <property type="component" value="Unassembled WGS sequence"/>
</dbReference>
<proteinExistence type="inferred from homology"/>
<feature type="region of interest" description="Disordered" evidence="9">
    <location>
        <begin position="1335"/>
        <end position="1376"/>
    </location>
</feature>
<evidence type="ECO:0000256" key="1">
    <source>
        <dbReference type="ARBA" id="ARBA00004259"/>
    </source>
</evidence>
<organism evidence="12 13">
    <name type="scientific">Gomphillus americanus</name>
    <dbReference type="NCBI Taxonomy" id="1940652"/>
    <lineage>
        <taxon>Eukaryota</taxon>
        <taxon>Fungi</taxon>
        <taxon>Dikarya</taxon>
        <taxon>Ascomycota</taxon>
        <taxon>Pezizomycotina</taxon>
        <taxon>Lecanoromycetes</taxon>
        <taxon>OSLEUM clade</taxon>
        <taxon>Ostropomycetidae</taxon>
        <taxon>Ostropales</taxon>
        <taxon>Graphidaceae</taxon>
        <taxon>Gomphilloideae</taxon>
        <taxon>Gomphillus</taxon>
    </lineage>
</organism>
<dbReference type="InterPro" id="IPR014908">
    <property type="entry name" value="Nucleoporin_Nup133/Nup155_N"/>
</dbReference>
<dbReference type="EMBL" id="CAJPDQ010000026">
    <property type="protein sequence ID" value="CAF9926966.1"/>
    <property type="molecule type" value="Genomic_DNA"/>
</dbReference>
<evidence type="ECO:0000313" key="13">
    <source>
        <dbReference type="Proteomes" id="UP000664169"/>
    </source>
</evidence>
<sequence length="1393" mass="155799">MFSTDTTLHTFQSGRNNPRRRHRTSDEDHTGTSGQVPAKRRKRSSISVNTFDPPITKLNGIPLASNTAGTIGRVREETPELGQTQDSIQNGVTEKLANLAVRNRSTRSSRQGKAIRHDEGVLLAKTDRYQVAKETNIPDEVQDVIRAKGAFCYELTKVMANLLVDPWQARFNEELGQVVLTTENKAVVWRYAQGNTTEALRVAVIKFQNAAAPKPKDPLPLGILSKAAGELALLVIKAGGRVTYWESVASAANADILRQKQNGLHGSAHGLLSGEHVIDLEEAESDAFILTTNAGRVLHLSVRDSQGKPVVTTELMRNNSSISSGVLGSLRNVFSLSGFRKDIAAVKCIASKTKGHRKCLIITKRGIIQVWDLARQSNKTLEIEVDAKPLILKTTEPMNEPAGDLQILDVVLPTSKKQRPDVCNLLFLVVVQVSSKWSYFLLDVTLQQEILQVNLVYPLGVWNQAPDDSKSKPRLLVPDPGHTALIMFDDAIVVASLTSTQQGPDAQLQNENDPKADAFQDVLYLAKDRDFHLLGCAVEPAAQSGVASALVFISEYGLAHITINKHKDAENVQDRKANQCKAKIEQVVFFADTPNKLFDFPRAMSVDDWTSEEVERATLSINNSILDCSSSYVPTATPSMDHQLKDRSTHLKALARFVSRWDLPAATRWTLLWSAEKMVAARAVWQVYTTHLAKREEQKVPFRGRNTVLLWEALDAVNERNKHEINPEKGENDIVRQFLTRDVTRMELLVAWAAKGIEEMANDNVTNAIQHAWLISQASDIVKAALDTAFKFREYNAAFYGFAPELFEDGIYKGSYKELPEVWTSCRESCLTVPDLARYAQEVAISLSNSESSDEEGPELDESDLIKLVEDAVSLARLSCQIFEEGYLYQSRDESLRARSDAFKAATQNQRRELLVCLVDLMVPDEGLKLAEKHRDLLSLAEIACRSKAFILERLDDGMDEERRNMEKKLQEYETKIDKYFRDYGMNWAQAFYSQLMSRESISGVLKTGGQSLSDYLSRNPSLTKAKWMYDVGSEQAYLGAVHDLLRCNADEPNLWNKKVQLSLAKLSLLAAEEQGQTTGDTVMKQMRHADRRLTTIEIQDDVYNYIQPHLRSALDQYASVDLALETFGKNVKKTEMQAAVFKESIEKLVTRRWIGEENLINVLTLIYCPPEIVDDAQFTAHRFFFALQTLRDSPKYEDAACTSLLQKIIWRRAIIQDDWTSINVTELKSDDEVAREAESTALFKTLLAGFHDGLLETDLPPPQNLESLLGAGITPDDLRQITRWANTDDITLTATASDYAAEDVKLQEMLEKGRLGLWWQGIISAAKSELERRLNGESETDTNSAKTSNKENTKVNGTGINGHITEDEEETTVDENQLSKTLVDSQGDVVMG</sequence>
<dbReference type="Pfam" id="PF03177">
    <property type="entry name" value="Nucleoporin_C"/>
    <property type="match status" value="1"/>
</dbReference>